<evidence type="ECO:0000256" key="4">
    <source>
        <dbReference type="ARBA" id="ARBA00022989"/>
    </source>
</evidence>
<accession>A0AAN7GNB7</accession>
<dbReference type="Pfam" id="PF00892">
    <property type="entry name" value="EamA"/>
    <property type="match status" value="1"/>
</dbReference>
<keyword evidence="5 6" id="KW-0472">Membrane</keyword>
<comment type="caution">
    <text evidence="8">The sequence shown here is derived from an EMBL/GenBank/DDBJ whole genome shotgun (WGS) entry which is preliminary data.</text>
</comment>
<feature type="transmembrane region" description="Helical" evidence="6">
    <location>
        <begin position="179"/>
        <end position="199"/>
    </location>
</feature>
<dbReference type="AlphaFoldDB" id="A0AAN7GNB7"/>
<dbReference type="EMBL" id="JAXIOK010000019">
    <property type="protein sequence ID" value="KAK4747601.1"/>
    <property type="molecule type" value="Genomic_DNA"/>
</dbReference>
<evidence type="ECO:0000256" key="2">
    <source>
        <dbReference type="ARBA" id="ARBA00007635"/>
    </source>
</evidence>
<dbReference type="InterPro" id="IPR030184">
    <property type="entry name" value="WAT1-related"/>
</dbReference>
<keyword evidence="3 6" id="KW-0812">Transmembrane</keyword>
<dbReference type="Proteomes" id="UP001345219">
    <property type="component" value="Chromosome 12"/>
</dbReference>
<dbReference type="GO" id="GO:0016020">
    <property type="term" value="C:membrane"/>
    <property type="evidence" value="ECO:0007669"/>
    <property type="project" value="UniProtKB-SubCell"/>
</dbReference>
<comment type="subcellular location">
    <subcellularLocation>
        <location evidence="1 6">Membrane</location>
        <topology evidence="1 6">Multi-pass membrane protein</topology>
    </subcellularLocation>
</comment>
<evidence type="ECO:0000256" key="1">
    <source>
        <dbReference type="ARBA" id="ARBA00004141"/>
    </source>
</evidence>
<reference evidence="8 9" key="1">
    <citation type="journal article" date="2023" name="Hortic Res">
        <title>Pangenome of water caltrop reveals structural variations and asymmetric subgenome divergence after allopolyploidization.</title>
        <authorList>
            <person name="Zhang X."/>
            <person name="Chen Y."/>
            <person name="Wang L."/>
            <person name="Yuan Y."/>
            <person name="Fang M."/>
            <person name="Shi L."/>
            <person name="Lu R."/>
            <person name="Comes H.P."/>
            <person name="Ma Y."/>
            <person name="Chen Y."/>
            <person name="Huang G."/>
            <person name="Zhou Y."/>
            <person name="Zheng Z."/>
            <person name="Qiu Y."/>
        </authorList>
    </citation>
    <scope>NUCLEOTIDE SEQUENCE [LARGE SCALE GENOMIC DNA]</scope>
    <source>
        <tissue evidence="8">Roots</tissue>
    </source>
</reference>
<feature type="transmembrane region" description="Helical" evidence="6">
    <location>
        <begin position="96"/>
        <end position="116"/>
    </location>
</feature>
<dbReference type="SUPFAM" id="SSF103481">
    <property type="entry name" value="Multidrug resistance efflux transporter EmrE"/>
    <property type="match status" value="1"/>
</dbReference>
<dbReference type="GO" id="GO:0022857">
    <property type="term" value="F:transmembrane transporter activity"/>
    <property type="evidence" value="ECO:0007669"/>
    <property type="project" value="InterPro"/>
</dbReference>
<feature type="transmembrane region" description="Helical" evidence="6">
    <location>
        <begin position="31"/>
        <end position="53"/>
    </location>
</feature>
<feature type="transmembrane region" description="Helical" evidence="6">
    <location>
        <begin position="128"/>
        <end position="146"/>
    </location>
</feature>
<gene>
    <name evidence="8" type="ORF">SAY87_014187</name>
</gene>
<dbReference type="InterPro" id="IPR000620">
    <property type="entry name" value="EamA_dom"/>
</dbReference>
<dbReference type="PANTHER" id="PTHR31218">
    <property type="entry name" value="WAT1-RELATED PROTEIN"/>
    <property type="match status" value="1"/>
</dbReference>
<keyword evidence="4 6" id="KW-1133">Transmembrane helix</keyword>
<feature type="transmembrane region" description="Helical" evidence="6">
    <location>
        <begin position="65"/>
        <end position="84"/>
    </location>
</feature>
<evidence type="ECO:0000256" key="6">
    <source>
        <dbReference type="RuleBase" id="RU363077"/>
    </source>
</evidence>
<evidence type="ECO:0000256" key="3">
    <source>
        <dbReference type="ARBA" id="ARBA00022692"/>
    </source>
</evidence>
<evidence type="ECO:0000256" key="5">
    <source>
        <dbReference type="ARBA" id="ARBA00023136"/>
    </source>
</evidence>
<evidence type="ECO:0000313" key="9">
    <source>
        <dbReference type="Proteomes" id="UP001345219"/>
    </source>
</evidence>
<dbReference type="InterPro" id="IPR037185">
    <property type="entry name" value="EmrE-like"/>
</dbReference>
<evidence type="ECO:0000259" key="7">
    <source>
        <dbReference type="Pfam" id="PF00892"/>
    </source>
</evidence>
<feature type="domain" description="EamA" evidence="7">
    <location>
        <begin position="2"/>
        <end position="126"/>
    </location>
</feature>
<name>A0AAN7GNB7_9MYRT</name>
<sequence>MKAVLVMVVVETCLTGANIFYKLAANDGMSLHVIVAYRLLFATAFIVPLALFLERKNRPKLSWTVLLQAFFGGLFGASVSQNLYLESLALTSASYASAMVNLGPAMTFILAISFRLERLKLGTMAGKAKVAGTLGGIGGALLLTIYKGVHIKLWDTHVNLLETAISAGHSPAVHQSSNIILGSLLALSSCLCFTIWLIIQGERLVPVEACLEHPASCCLVFGNSWVWTMHCLSHMVCADARPLVRLSVQPSYDSTRGIGKLDALGRAVAPRKCTGCRADSGQSIHCAVGQKARVEPADPIHRHQ</sequence>
<keyword evidence="9" id="KW-1185">Reference proteome</keyword>
<comment type="similarity">
    <text evidence="2 6">Belongs to the drug/metabolite transporter (DMT) superfamily. Plant drug/metabolite exporter (P-DME) (TC 2.A.7.4) family.</text>
</comment>
<organism evidence="8 9">
    <name type="scientific">Trapa incisa</name>
    <dbReference type="NCBI Taxonomy" id="236973"/>
    <lineage>
        <taxon>Eukaryota</taxon>
        <taxon>Viridiplantae</taxon>
        <taxon>Streptophyta</taxon>
        <taxon>Embryophyta</taxon>
        <taxon>Tracheophyta</taxon>
        <taxon>Spermatophyta</taxon>
        <taxon>Magnoliopsida</taxon>
        <taxon>eudicotyledons</taxon>
        <taxon>Gunneridae</taxon>
        <taxon>Pentapetalae</taxon>
        <taxon>rosids</taxon>
        <taxon>malvids</taxon>
        <taxon>Myrtales</taxon>
        <taxon>Lythraceae</taxon>
        <taxon>Trapa</taxon>
    </lineage>
</organism>
<evidence type="ECO:0000313" key="8">
    <source>
        <dbReference type="EMBL" id="KAK4747601.1"/>
    </source>
</evidence>
<proteinExistence type="inferred from homology"/>
<protein>
    <recommendedName>
        <fullName evidence="6">WAT1-related protein</fullName>
    </recommendedName>
</protein>